<name>A0A6J6FDB2_9ZZZZ</name>
<feature type="transmembrane region" description="Helical" evidence="4">
    <location>
        <begin position="279"/>
        <end position="301"/>
    </location>
</feature>
<feature type="transmembrane region" description="Helical" evidence="4">
    <location>
        <begin position="65"/>
        <end position="84"/>
    </location>
</feature>
<sequence>MATTPLTPGSPGTPVTPGSPGAPVAPGNSHAAPNPAALERRTVVVEAPRTSALTSVGRRLSRRRWFLVAGLLSTVLPAVVLALLRDAEYRAEAVVVLRTTLIDDLTFGDLDVADQEDLAERRVQNEISYLQGDLVRGQVELNLGSSDVPRAEGIAAAGDTIVVRVEAETAELAQLVANTYADAYVAARASQIERLTQEATARLQMWLAEGEEVIARIEAQNAADGQTPERVAEIERLVAELTGLAAVLERLQLAQALDLRPAEVIADASSGNDVGSADLLRVLIAALAVGLALGLVSAVVVDVVDDVIRTGDDLARAYTGARPYALVPDDPSAANGTAALRRSQDPASVAYRVLRNQVLATSGPHQVVQITSITEGDGATTIAANLGVALAEHGGSVVVVDLDLRTPRIHTVFGVDGTLGLVDVLAGDLLDLALLPLDERLQVLAAGTVPPDPTSLVAGPGLERLVDELRRRFDHVVIDTPPLESADDAALVAPLGDLVLLVVGAGTTSARQLHRATSRFDELNVAVDGYVLNRALLRRSIGRRRLDRPTL</sequence>
<dbReference type="Pfam" id="PF10609">
    <property type="entry name" value="ParA"/>
    <property type="match status" value="1"/>
</dbReference>
<proteinExistence type="predicted"/>
<evidence type="ECO:0000313" key="5">
    <source>
        <dbReference type="EMBL" id="CAB4585385.1"/>
    </source>
</evidence>
<evidence type="ECO:0000256" key="1">
    <source>
        <dbReference type="ARBA" id="ARBA00022741"/>
    </source>
</evidence>
<gene>
    <name evidence="5" type="ORF">UFOPK1493_03371</name>
</gene>
<dbReference type="PANTHER" id="PTHR32309:SF31">
    <property type="entry name" value="CAPSULAR EXOPOLYSACCHARIDE FAMILY"/>
    <property type="match status" value="1"/>
</dbReference>
<keyword evidence="4" id="KW-0812">Transmembrane</keyword>
<dbReference type="InterPro" id="IPR050445">
    <property type="entry name" value="Bact_polysacc_biosynth/exp"/>
</dbReference>
<accession>A0A6J6FDB2</accession>
<feature type="region of interest" description="Disordered" evidence="3">
    <location>
        <begin position="1"/>
        <end position="34"/>
    </location>
</feature>
<keyword evidence="4" id="KW-1133">Transmembrane helix</keyword>
<dbReference type="PANTHER" id="PTHR32309">
    <property type="entry name" value="TYROSINE-PROTEIN KINASE"/>
    <property type="match status" value="1"/>
</dbReference>
<protein>
    <submittedName>
        <fullName evidence="5">Unannotated protein</fullName>
    </submittedName>
</protein>
<dbReference type="Gene3D" id="3.40.50.300">
    <property type="entry name" value="P-loop containing nucleotide triphosphate hydrolases"/>
    <property type="match status" value="1"/>
</dbReference>
<dbReference type="InterPro" id="IPR005702">
    <property type="entry name" value="Wzc-like_C"/>
</dbReference>
<dbReference type="CDD" id="cd05387">
    <property type="entry name" value="BY-kinase"/>
    <property type="match status" value="1"/>
</dbReference>
<keyword evidence="4" id="KW-0472">Membrane</keyword>
<keyword evidence="2" id="KW-0067">ATP-binding</keyword>
<organism evidence="5">
    <name type="scientific">freshwater metagenome</name>
    <dbReference type="NCBI Taxonomy" id="449393"/>
    <lineage>
        <taxon>unclassified sequences</taxon>
        <taxon>metagenomes</taxon>
        <taxon>ecological metagenomes</taxon>
    </lineage>
</organism>
<evidence type="ECO:0000256" key="2">
    <source>
        <dbReference type="ARBA" id="ARBA00022840"/>
    </source>
</evidence>
<reference evidence="5" key="1">
    <citation type="submission" date="2020-05" db="EMBL/GenBank/DDBJ databases">
        <authorList>
            <person name="Chiriac C."/>
            <person name="Salcher M."/>
            <person name="Ghai R."/>
            <person name="Kavagutti S V."/>
        </authorList>
    </citation>
    <scope>NUCLEOTIDE SEQUENCE</scope>
</reference>
<evidence type="ECO:0000256" key="3">
    <source>
        <dbReference type="SAM" id="MobiDB-lite"/>
    </source>
</evidence>
<keyword evidence="1" id="KW-0547">Nucleotide-binding</keyword>
<dbReference type="InterPro" id="IPR033756">
    <property type="entry name" value="YlxH/NBP35"/>
</dbReference>
<dbReference type="SUPFAM" id="SSF52540">
    <property type="entry name" value="P-loop containing nucleoside triphosphate hydrolases"/>
    <property type="match status" value="1"/>
</dbReference>
<dbReference type="GO" id="GO:0005524">
    <property type="term" value="F:ATP binding"/>
    <property type="evidence" value="ECO:0007669"/>
    <property type="project" value="UniProtKB-KW"/>
</dbReference>
<dbReference type="InterPro" id="IPR027417">
    <property type="entry name" value="P-loop_NTPase"/>
</dbReference>
<dbReference type="AlphaFoldDB" id="A0A6J6FDB2"/>
<evidence type="ECO:0000256" key="4">
    <source>
        <dbReference type="SAM" id="Phobius"/>
    </source>
</evidence>
<dbReference type="EMBL" id="CAEZSR010000183">
    <property type="protein sequence ID" value="CAB4585385.1"/>
    <property type="molecule type" value="Genomic_DNA"/>
</dbReference>
<feature type="compositionally biased region" description="Low complexity" evidence="3">
    <location>
        <begin position="1"/>
        <end position="27"/>
    </location>
</feature>
<dbReference type="NCBIfam" id="TIGR01007">
    <property type="entry name" value="eps_fam"/>
    <property type="match status" value="1"/>
</dbReference>